<dbReference type="Proteomes" id="UP001230649">
    <property type="component" value="Unassembled WGS sequence"/>
</dbReference>
<comment type="caution">
    <text evidence="1">The sequence shown here is derived from an EMBL/GenBank/DDBJ whole genome shotgun (WGS) entry which is preliminary data.</text>
</comment>
<sequence length="445" mass="47897">MPSQPTEPSPRGIQLSRSVREAIAPPIPKAQAWAASYTPPPNTSASHFQSAGADSNTEKDTGELLNLSQGVPGDPPHPLLLASLAQTSADPQSAGYGPILGERALREAVCGEMEFVYQWNGNGDTSRRDDGERQASGEDGGAAGVDAIGEEGTVSSVPAPTQGEGPPTWEEVAITSGCNQAFFNTVMALCDRGDKVMIPVPWYFNMLMTFQILGIQPLPLPLDPSNSFLPSITAARDLLDSSEGHDVKAIVLVTPNNPTGTTYPPGLISQFADLARERGVVLLVDETYRDFICAPRPPQLALAPLLPALRQDLSSTSDRLFDRLELFARLVTSVRGWSVSAQGGFFSYVRHPYIQDGKAPVPSERVSEVLAKRCGVVTLPGSFFMPERGSSEWRSLEEQASPLVEDRWIRFAVANVSDEVVSKVPGRLEMLNGLAGELGWTVEDD</sequence>
<keyword evidence="2" id="KW-1185">Reference proteome</keyword>
<reference evidence="1" key="1">
    <citation type="submission" date="2023-04" db="EMBL/GenBank/DDBJ databases">
        <title>Draft Genome sequencing of Naganishia species isolated from polar environments using Oxford Nanopore Technology.</title>
        <authorList>
            <person name="Leo P."/>
            <person name="Venkateswaran K."/>
        </authorList>
    </citation>
    <scope>NUCLEOTIDE SEQUENCE</scope>
    <source>
        <strain evidence="1">MNA-CCFEE 5262</strain>
    </source>
</reference>
<organism evidence="1 2">
    <name type="scientific">Naganishia adeliensis</name>
    <dbReference type="NCBI Taxonomy" id="92952"/>
    <lineage>
        <taxon>Eukaryota</taxon>
        <taxon>Fungi</taxon>
        <taxon>Dikarya</taxon>
        <taxon>Basidiomycota</taxon>
        <taxon>Agaricomycotina</taxon>
        <taxon>Tremellomycetes</taxon>
        <taxon>Filobasidiales</taxon>
        <taxon>Filobasidiaceae</taxon>
        <taxon>Naganishia</taxon>
    </lineage>
</organism>
<protein>
    <submittedName>
        <fullName evidence="1">Uncharacterized protein</fullName>
    </submittedName>
</protein>
<evidence type="ECO:0000313" key="1">
    <source>
        <dbReference type="EMBL" id="KAJ9097387.1"/>
    </source>
</evidence>
<proteinExistence type="predicted"/>
<gene>
    <name evidence="1" type="ORF">QFC20_006211</name>
</gene>
<evidence type="ECO:0000313" key="2">
    <source>
        <dbReference type="Proteomes" id="UP001230649"/>
    </source>
</evidence>
<accession>A0ACC2VDJ6</accession>
<dbReference type="EMBL" id="JASBWS010000104">
    <property type="protein sequence ID" value="KAJ9097387.1"/>
    <property type="molecule type" value="Genomic_DNA"/>
</dbReference>
<name>A0ACC2VDJ6_9TREE</name>